<dbReference type="PANTHER" id="PTHR33221">
    <property type="entry name" value="WINGED HELIX-TURN-HELIX TRANSCRIPTIONAL REGULATOR, RRF2 FAMILY"/>
    <property type="match status" value="1"/>
</dbReference>
<dbReference type="RefSeq" id="WP_111064255.1">
    <property type="nucleotide sequence ID" value="NZ_JBHUCU010000001.1"/>
</dbReference>
<dbReference type="EMBL" id="QKSB01000012">
    <property type="protein sequence ID" value="PZE16046.1"/>
    <property type="molecule type" value="Genomic_DNA"/>
</dbReference>
<organism evidence="1 2">
    <name type="scientific">Putridiphycobacter roseus</name>
    <dbReference type="NCBI Taxonomy" id="2219161"/>
    <lineage>
        <taxon>Bacteria</taxon>
        <taxon>Pseudomonadati</taxon>
        <taxon>Bacteroidota</taxon>
        <taxon>Flavobacteriia</taxon>
        <taxon>Flavobacteriales</taxon>
        <taxon>Crocinitomicaceae</taxon>
        <taxon>Putridiphycobacter</taxon>
    </lineage>
</organism>
<evidence type="ECO:0000313" key="2">
    <source>
        <dbReference type="Proteomes" id="UP000249248"/>
    </source>
</evidence>
<dbReference type="OrthoDB" id="9808360at2"/>
<dbReference type="Proteomes" id="UP000249248">
    <property type="component" value="Unassembled WGS sequence"/>
</dbReference>
<dbReference type="PROSITE" id="PS51197">
    <property type="entry name" value="HTH_RRF2_2"/>
    <property type="match status" value="1"/>
</dbReference>
<dbReference type="GO" id="GO:0005829">
    <property type="term" value="C:cytosol"/>
    <property type="evidence" value="ECO:0007669"/>
    <property type="project" value="TreeGrafter"/>
</dbReference>
<accession>A0A2W1ND87</accession>
<keyword evidence="2" id="KW-1185">Reference proteome</keyword>
<dbReference type="InterPro" id="IPR036388">
    <property type="entry name" value="WH-like_DNA-bd_sf"/>
</dbReference>
<reference evidence="1 2" key="1">
    <citation type="submission" date="2018-06" db="EMBL/GenBank/DDBJ databases">
        <title>The draft genome sequence of Crocinitomix sp. SM1701.</title>
        <authorList>
            <person name="Zhang X."/>
        </authorList>
    </citation>
    <scope>NUCLEOTIDE SEQUENCE [LARGE SCALE GENOMIC DNA]</scope>
    <source>
        <strain evidence="1 2">SM1701</strain>
    </source>
</reference>
<dbReference type="Gene3D" id="1.10.10.10">
    <property type="entry name" value="Winged helix-like DNA-binding domain superfamily/Winged helix DNA-binding domain"/>
    <property type="match status" value="1"/>
</dbReference>
<dbReference type="InterPro" id="IPR000944">
    <property type="entry name" value="Tscrpt_reg_Rrf2"/>
</dbReference>
<gene>
    <name evidence="1" type="ORF">DNU06_14685</name>
</gene>
<evidence type="ECO:0000313" key="1">
    <source>
        <dbReference type="EMBL" id="PZE16046.1"/>
    </source>
</evidence>
<proteinExistence type="predicted"/>
<dbReference type="PANTHER" id="PTHR33221:SF15">
    <property type="entry name" value="HTH-TYPE TRANSCRIPTIONAL REGULATOR YWGB-RELATED"/>
    <property type="match status" value="1"/>
</dbReference>
<protein>
    <submittedName>
        <fullName evidence="1">Transcriptional regulator</fullName>
    </submittedName>
</protein>
<dbReference type="Pfam" id="PF02082">
    <property type="entry name" value="Rrf2"/>
    <property type="match status" value="1"/>
</dbReference>
<sequence length="144" mass="16166">MFSKSCEYALRAILFITQQSELGVKVNLTMISNEINSPIAFTAKILQQLTKNKIVKSNKGPKGGFEIEQQYLNTTYLSTIVQIFDGDKLYKGCGLGLSKCDAKNPCPMHFKFVAIRVQLKEMLEQHTISSLVQAMDADLLCLKR</sequence>
<comment type="caution">
    <text evidence="1">The sequence shown here is derived from an EMBL/GenBank/DDBJ whole genome shotgun (WGS) entry which is preliminary data.</text>
</comment>
<name>A0A2W1ND87_9FLAO</name>
<dbReference type="AlphaFoldDB" id="A0A2W1ND87"/>
<dbReference type="GO" id="GO:0003700">
    <property type="term" value="F:DNA-binding transcription factor activity"/>
    <property type="evidence" value="ECO:0007669"/>
    <property type="project" value="TreeGrafter"/>
</dbReference>
<dbReference type="SUPFAM" id="SSF46785">
    <property type="entry name" value="Winged helix' DNA-binding domain"/>
    <property type="match status" value="1"/>
</dbReference>
<dbReference type="InterPro" id="IPR036390">
    <property type="entry name" value="WH_DNA-bd_sf"/>
</dbReference>